<evidence type="ECO:0000313" key="2">
    <source>
        <dbReference type="Proteomes" id="UP001595867"/>
    </source>
</evidence>
<dbReference type="RefSeq" id="WP_378072741.1">
    <property type="nucleotide sequence ID" value="NZ_JBHSBL010000029.1"/>
</dbReference>
<reference evidence="2" key="1">
    <citation type="journal article" date="2019" name="Int. J. Syst. Evol. Microbiol.">
        <title>The Global Catalogue of Microorganisms (GCM) 10K type strain sequencing project: providing services to taxonomists for standard genome sequencing and annotation.</title>
        <authorList>
            <consortium name="The Broad Institute Genomics Platform"/>
            <consortium name="The Broad Institute Genome Sequencing Center for Infectious Disease"/>
            <person name="Wu L."/>
            <person name="Ma J."/>
        </authorList>
    </citation>
    <scope>NUCLEOTIDE SEQUENCE [LARGE SCALE GENOMIC DNA]</scope>
    <source>
        <strain evidence="2">TBRC 5832</strain>
    </source>
</reference>
<sequence>MSIAEVTQIVGACGVIASLSILSWQSRQLVKQMKVGNSVATLAAMNTGLDRLHSFIGRLADDPSLRQYFYGGVKVDELDPMTRNKVESLAEMLADILDYQLTSAKYLPSVKDQDDWSDFSVYLLERSPVLRDLIEGSPDEWWKEIANLRHSHGPIQPIAPAVQPEAGDLIRRNPAFPRFRWSTTPRR</sequence>
<organism evidence="1 2">
    <name type="scientific">Actinoplanes subglobosus</name>
    <dbReference type="NCBI Taxonomy" id="1547892"/>
    <lineage>
        <taxon>Bacteria</taxon>
        <taxon>Bacillati</taxon>
        <taxon>Actinomycetota</taxon>
        <taxon>Actinomycetes</taxon>
        <taxon>Micromonosporales</taxon>
        <taxon>Micromonosporaceae</taxon>
        <taxon>Actinoplanes</taxon>
    </lineage>
</organism>
<protein>
    <submittedName>
        <fullName evidence="1">Uncharacterized protein</fullName>
    </submittedName>
</protein>
<comment type="caution">
    <text evidence="1">The sequence shown here is derived from an EMBL/GenBank/DDBJ whole genome shotgun (WGS) entry which is preliminary data.</text>
</comment>
<dbReference type="Proteomes" id="UP001595867">
    <property type="component" value="Unassembled WGS sequence"/>
</dbReference>
<gene>
    <name evidence="1" type="ORF">ACFO0C_43595</name>
</gene>
<dbReference type="EMBL" id="JBHSBL010000029">
    <property type="protein sequence ID" value="MFC4071864.1"/>
    <property type="molecule type" value="Genomic_DNA"/>
</dbReference>
<proteinExistence type="predicted"/>
<keyword evidence="2" id="KW-1185">Reference proteome</keyword>
<evidence type="ECO:0000313" key="1">
    <source>
        <dbReference type="EMBL" id="MFC4071864.1"/>
    </source>
</evidence>
<name>A0ABV8J5L8_9ACTN</name>
<accession>A0ABV8J5L8</accession>